<dbReference type="Pfam" id="PF00989">
    <property type="entry name" value="PAS"/>
    <property type="match status" value="1"/>
</dbReference>
<dbReference type="InterPro" id="IPR022641">
    <property type="entry name" value="CheR_N"/>
</dbReference>
<keyword evidence="5" id="KW-0489">Methyltransferase</keyword>
<keyword evidence="12" id="KW-0418">Kinase</keyword>
<evidence type="ECO:0000256" key="12">
    <source>
        <dbReference type="ARBA" id="ARBA00022777"/>
    </source>
</evidence>
<evidence type="ECO:0000256" key="10">
    <source>
        <dbReference type="ARBA" id="ARBA00022691"/>
    </source>
</evidence>
<feature type="active site" evidence="16">
    <location>
        <position position="35"/>
    </location>
</feature>
<keyword evidence="10" id="KW-0949">S-adenosyl-L-methionine</keyword>
<keyword evidence="14" id="KW-0157">Chromophore</keyword>
<dbReference type="PROSITE" id="PS50123">
    <property type="entry name" value="CHER"/>
    <property type="match status" value="1"/>
</dbReference>
<evidence type="ECO:0000256" key="17">
    <source>
        <dbReference type="SAM" id="Coils"/>
    </source>
</evidence>
<evidence type="ECO:0000256" key="15">
    <source>
        <dbReference type="ARBA" id="ARBA00023170"/>
    </source>
</evidence>
<feature type="compositionally biased region" description="Basic and acidic residues" evidence="18">
    <location>
        <begin position="1"/>
        <end position="13"/>
    </location>
</feature>
<dbReference type="InterPro" id="IPR001610">
    <property type="entry name" value="PAC"/>
</dbReference>
<dbReference type="PANTHER" id="PTHR24422">
    <property type="entry name" value="CHEMOTAXIS PROTEIN METHYLTRANSFERASE"/>
    <property type="match status" value="1"/>
</dbReference>
<dbReference type="InterPro" id="IPR022642">
    <property type="entry name" value="CheR_C"/>
</dbReference>
<dbReference type="InterPro" id="IPR035965">
    <property type="entry name" value="PAS-like_dom_sf"/>
</dbReference>
<dbReference type="InterPro" id="IPR000780">
    <property type="entry name" value="CheR_MeTrfase"/>
</dbReference>
<dbReference type="PRINTS" id="PR00996">
    <property type="entry name" value="CHERMTFRASE"/>
</dbReference>
<keyword evidence="16" id="KW-0378">Hydrolase</keyword>
<dbReference type="InterPro" id="IPR013656">
    <property type="entry name" value="PAS_4"/>
</dbReference>
<dbReference type="InterPro" id="IPR013767">
    <property type="entry name" value="PAS_fold"/>
</dbReference>
<evidence type="ECO:0000256" key="5">
    <source>
        <dbReference type="ARBA" id="ARBA00022603"/>
    </source>
</evidence>
<evidence type="ECO:0000259" key="21">
    <source>
        <dbReference type="PROSITE" id="PS50122"/>
    </source>
</evidence>
<dbReference type="EMBL" id="JAFIRR010000182">
    <property type="protein sequence ID" value="MCO6419247.1"/>
    <property type="molecule type" value="Genomic_DNA"/>
</dbReference>
<sequence length="1466" mass="158982">MEDEVIRGAHPEADAPNDAPEAAPSEPLVVAIGASPGGLSTLHSFLSALTTRSGHCFLLTQHVAAEEEPLPVETLASIAARRVALAEHGAAVEPDTVLVIPPGMRPGFRVGRLQLRRAARGSQADPVDRLFFAVAEAFGPRAVGVVLAGIGADGVMGLQAISGAGGLAIAEEDAAAALVDGVAEAAGTGSHLADYVGTPKALASALAEHDRHRRARLGGAGEATRERAATLARLPEVCELLRDRTGHDFRHYKASTLVRRLERRMRVLRLDAIEAYLERLRTDVQEPGTLFRELLIGVTAFFRDPDAFQVLAERAITPLLARRTPEEPLRVWVAGCATGEEAYSVAILVREAIDGLERPPPVQIFATDVNDRALAAARRGVYPASIAGQVSPERLARFFARRGRQWQVSEELRAMCLFSPHNVISDPPFSRLDLICCRNLLIYLGAHLQKKLFPLFHYALKPDGFLFLGASETLAGHAELFRPVDARQRLAQRKPTHGLSLPGRPEPRLSGTLAAMPAAASSPRDGTAGSYAPWREAAGGVLPPAEAELGAIAQRILLDEFAPAYAIVTAEGHLVFLSERVDRFLQPPTGSFTSSITRMARRGLGIGLRAALADAVRTRHTAVRDGLMLQGPEGLVPVRLTAQPMPELGYGEGLYMLVFQEASAPPAAARGRAGQGGARTPDAEAVIGQLEQELVRTREDLERAVQDLEAANEELKASNEELLSMNEELQSSNEELETSKEEVQAANAALAAANADLENLLNATRIATIFLDREGRVRGFTPAAAEIYPVTAQDIGRPLAHLRHRLRDLPPLPDLAEARAATEGTPVEHEAESEDGRWFLRRVLPYRGPGDGADGLVVTFLDITRRKTDERALREAEERLRLSQEAGGIGTWDWEVGTQQVHWSDQIPRLLGLCPAVPPSHRAFLERVHPDDRAALEAALEAAADGRVSDLRAEFRVLRGDTGELRWVATRGEVERAAVGRPLRMRGVALDVTEQRAAETALRESEARLRDLLATLDLGAFMARDLDGTIRFWSAGSEHLYGWAVAEAVGQDAHELLRTVFPVPRAEISTVLERDGEWIGDLRQRTRDGVEIVVTAHKVLRRGPDGRSMAVLESLTDVTAQRRAEAALAQSEARLRAAVEGSPIPIMLHAEDGEVLALSRSWMDLSGYGPEEIPTHSTWLRLAYPDRYQETEALLKKEFAAGKVVQTGEKAIRTRSGEGRIWDVQAVLLGRLSDGRQLWMSAAVDVTERKRTEEQQLLLAREVDHRARNALAVVQSLLRLTPAKGDETKRFASTVADRVAAVARAHGLLSRERWVGAELREIIEEELAPYAMDAPSRTRLAGPQVRLSVNAALSLSMVLHELATNAAKHGAFSVPGGQVAVAWAHDPVNSELRVEWREIGGPPIAAPPPSDDRTGGSFGSRLIARTVRQLGGSVEFSWDPTGLHCTLRLPVNRLGAAAVRDAAGAV</sequence>
<dbReference type="InterPro" id="IPR035909">
    <property type="entry name" value="CheB_C"/>
</dbReference>
<feature type="domain" description="PAS" evidence="19">
    <location>
        <begin position="1131"/>
        <end position="1202"/>
    </location>
</feature>
<feature type="coiled-coil region" evidence="17">
    <location>
        <begin position="687"/>
        <end position="763"/>
    </location>
</feature>
<accession>A0ABT1DBC0</accession>
<dbReference type="SUPFAM" id="SSF55874">
    <property type="entry name" value="ATPase domain of HSP90 chaperone/DNA topoisomerase II/histidine kinase"/>
    <property type="match status" value="1"/>
</dbReference>
<feature type="domain" description="CheB-type methylesterase" evidence="21">
    <location>
        <begin position="23"/>
        <end position="189"/>
    </location>
</feature>
<evidence type="ECO:0000256" key="2">
    <source>
        <dbReference type="ARBA" id="ARBA00001541"/>
    </source>
</evidence>
<dbReference type="SUPFAM" id="SSF53335">
    <property type="entry name" value="S-adenosyl-L-methionine-dependent methyltransferases"/>
    <property type="match status" value="1"/>
</dbReference>
<keyword evidence="24" id="KW-1185">Reference proteome</keyword>
<evidence type="ECO:0000256" key="9">
    <source>
        <dbReference type="ARBA" id="ARBA00022679"/>
    </source>
</evidence>
<dbReference type="NCBIfam" id="TIGR00229">
    <property type="entry name" value="sensory_box"/>
    <property type="match status" value="2"/>
</dbReference>
<evidence type="ECO:0000256" key="11">
    <source>
        <dbReference type="ARBA" id="ARBA00022741"/>
    </source>
</evidence>
<keyword evidence="16" id="KW-0145">Chemotaxis</keyword>
<dbReference type="InterPro" id="IPR050903">
    <property type="entry name" value="Bact_Chemotaxis_MeTrfase"/>
</dbReference>
<proteinExistence type="predicted"/>
<dbReference type="InterPro" id="IPR029063">
    <property type="entry name" value="SAM-dependent_MTases_sf"/>
</dbReference>
<evidence type="ECO:0000259" key="19">
    <source>
        <dbReference type="PROSITE" id="PS50112"/>
    </source>
</evidence>
<keyword evidence="15" id="KW-0675">Receptor</keyword>
<dbReference type="Gene3D" id="3.30.565.10">
    <property type="entry name" value="Histidine kinase-like ATPase, C-terminal domain"/>
    <property type="match status" value="1"/>
</dbReference>
<keyword evidence="11" id="KW-0547">Nucleotide-binding</keyword>
<evidence type="ECO:0000256" key="8">
    <source>
        <dbReference type="ARBA" id="ARBA00022643"/>
    </source>
</evidence>
<comment type="caution">
    <text evidence="23">The sequence shown here is derived from an EMBL/GenBank/DDBJ whole genome shotgun (WGS) entry which is preliminary data.</text>
</comment>
<keyword evidence="7" id="KW-0285">Flavoprotein</keyword>
<evidence type="ECO:0000256" key="6">
    <source>
        <dbReference type="ARBA" id="ARBA00022606"/>
    </source>
</evidence>
<dbReference type="InterPro" id="IPR011102">
    <property type="entry name" value="Sig_transdc_His_kinase_HWE"/>
</dbReference>
<name>A0ABT1DBC0_9PROT</name>
<feature type="region of interest" description="Disordered" evidence="18">
    <location>
        <begin position="1"/>
        <end position="23"/>
    </location>
</feature>
<evidence type="ECO:0000256" key="14">
    <source>
        <dbReference type="ARBA" id="ARBA00022991"/>
    </source>
</evidence>
<keyword evidence="4" id="KW-0597">Phosphoprotein</keyword>
<reference evidence="23 24" key="1">
    <citation type="submission" date="2021-12" db="EMBL/GenBank/DDBJ databases">
        <title>Siccirubricoccus leaddurans sp. nov., a high concentration Zn2+ tolerance bacterium.</title>
        <authorList>
            <person name="Cao Y."/>
        </authorList>
    </citation>
    <scope>NUCLEOTIDE SEQUENCE [LARGE SCALE GENOMIC DNA]</scope>
    <source>
        <strain evidence="23 24">KC 17139</strain>
    </source>
</reference>
<dbReference type="SMART" id="SM00911">
    <property type="entry name" value="HWE_HK"/>
    <property type="match status" value="1"/>
</dbReference>
<evidence type="ECO:0000256" key="7">
    <source>
        <dbReference type="ARBA" id="ARBA00022630"/>
    </source>
</evidence>
<feature type="domain" description="PAC" evidence="20">
    <location>
        <begin position="825"/>
        <end position="875"/>
    </location>
</feature>
<keyword evidence="17" id="KW-0175">Coiled coil</keyword>
<dbReference type="InterPro" id="IPR036804">
    <property type="entry name" value="CheR_N_sf"/>
</dbReference>
<feature type="domain" description="PAS" evidence="19">
    <location>
        <begin position="901"/>
        <end position="947"/>
    </location>
</feature>
<feature type="domain" description="PAS" evidence="19">
    <location>
        <begin position="1005"/>
        <end position="1074"/>
    </location>
</feature>
<feature type="domain" description="PAC" evidence="20">
    <location>
        <begin position="951"/>
        <end position="1004"/>
    </location>
</feature>
<dbReference type="PANTHER" id="PTHR24422:SF27">
    <property type="entry name" value="PROTEIN-GLUTAMATE O-METHYLTRANSFERASE"/>
    <property type="match status" value="1"/>
</dbReference>
<dbReference type="InterPro" id="IPR000014">
    <property type="entry name" value="PAS"/>
</dbReference>
<feature type="domain" description="CheR-type methyltransferase" evidence="22">
    <location>
        <begin position="222"/>
        <end position="497"/>
    </location>
</feature>
<dbReference type="Pfam" id="PF08448">
    <property type="entry name" value="PAS_4"/>
    <property type="match status" value="1"/>
</dbReference>
<dbReference type="SMART" id="SM00091">
    <property type="entry name" value="PAS"/>
    <property type="match status" value="4"/>
</dbReference>
<dbReference type="Pfam" id="PF01739">
    <property type="entry name" value="CheR"/>
    <property type="match status" value="1"/>
</dbReference>
<dbReference type="Gene3D" id="1.10.155.10">
    <property type="entry name" value="Chemotaxis receptor methyltransferase CheR, N-terminal domain"/>
    <property type="match status" value="1"/>
</dbReference>
<dbReference type="Pfam" id="PF13596">
    <property type="entry name" value="PAS_10"/>
    <property type="match status" value="1"/>
</dbReference>
<dbReference type="InterPro" id="IPR013655">
    <property type="entry name" value="PAS_fold_3"/>
</dbReference>
<protein>
    <submittedName>
        <fullName evidence="23">PAS domain S-box protein</fullName>
    </submittedName>
</protein>
<comment type="catalytic activity">
    <reaction evidence="2">
        <text>L-glutamyl-[protein] + S-adenosyl-L-methionine = [protein]-L-glutamate 5-O-methyl ester + S-adenosyl-L-homocysteine</text>
        <dbReference type="Rhea" id="RHEA:24452"/>
        <dbReference type="Rhea" id="RHEA-COMP:10208"/>
        <dbReference type="Rhea" id="RHEA-COMP:10311"/>
        <dbReference type="ChEBI" id="CHEBI:29973"/>
        <dbReference type="ChEBI" id="CHEBI:57856"/>
        <dbReference type="ChEBI" id="CHEBI:59789"/>
        <dbReference type="ChEBI" id="CHEBI:82795"/>
        <dbReference type="EC" id="2.1.1.80"/>
    </reaction>
</comment>
<dbReference type="Proteomes" id="UP001523392">
    <property type="component" value="Unassembled WGS sequence"/>
</dbReference>
<dbReference type="PROSITE" id="PS50112">
    <property type="entry name" value="PAS"/>
    <property type="match status" value="3"/>
</dbReference>
<evidence type="ECO:0000259" key="20">
    <source>
        <dbReference type="PROSITE" id="PS50113"/>
    </source>
</evidence>
<feature type="compositionally biased region" description="Low complexity" evidence="18">
    <location>
        <begin position="14"/>
        <end position="23"/>
    </location>
</feature>
<evidence type="ECO:0000256" key="18">
    <source>
        <dbReference type="SAM" id="MobiDB-lite"/>
    </source>
</evidence>
<dbReference type="Gene3D" id="3.30.450.20">
    <property type="entry name" value="PAS domain"/>
    <property type="match status" value="4"/>
</dbReference>
<dbReference type="SUPFAM" id="SSF55785">
    <property type="entry name" value="PYP-like sensor domain (PAS domain)"/>
    <property type="match status" value="4"/>
</dbReference>
<keyword evidence="8" id="KW-0288">FMN</keyword>
<dbReference type="PROSITE" id="PS50122">
    <property type="entry name" value="CHEB"/>
    <property type="match status" value="1"/>
</dbReference>
<dbReference type="Pfam" id="PF03705">
    <property type="entry name" value="CheR_N"/>
    <property type="match status" value="1"/>
</dbReference>
<dbReference type="PROSITE" id="PS50113">
    <property type="entry name" value="PAC"/>
    <property type="match status" value="2"/>
</dbReference>
<comment type="catalytic activity">
    <reaction evidence="1">
        <text>ATP + protein L-histidine = ADP + protein N-phospho-L-histidine.</text>
        <dbReference type="EC" id="2.7.13.3"/>
    </reaction>
</comment>
<dbReference type="SMART" id="SM00086">
    <property type="entry name" value="PAC"/>
    <property type="match status" value="4"/>
</dbReference>
<feature type="active site" evidence="16">
    <location>
        <position position="62"/>
    </location>
</feature>
<evidence type="ECO:0000256" key="16">
    <source>
        <dbReference type="PROSITE-ProRule" id="PRU00050"/>
    </source>
</evidence>
<gene>
    <name evidence="23" type="ORF">JYK14_24240</name>
</gene>
<dbReference type="SMART" id="SM00138">
    <property type="entry name" value="MeTrc"/>
    <property type="match status" value="1"/>
</dbReference>
<evidence type="ECO:0000259" key="22">
    <source>
        <dbReference type="PROSITE" id="PS50123"/>
    </source>
</evidence>
<dbReference type="Pfam" id="PF08447">
    <property type="entry name" value="PAS_3"/>
    <property type="match status" value="1"/>
</dbReference>
<dbReference type="Gene3D" id="3.40.50.150">
    <property type="entry name" value="Vaccinia Virus protein VP39"/>
    <property type="match status" value="1"/>
</dbReference>
<dbReference type="InterPro" id="IPR000673">
    <property type="entry name" value="Sig_transdc_resp-reg_Me-estase"/>
</dbReference>
<keyword evidence="6" id="KW-0716">Sensory transduction</keyword>
<dbReference type="SUPFAM" id="SSF47757">
    <property type="entry name" value="Chemotaxis receptor methyltransferase CheR, N-terminal domain"/>
    <property type="match status" value="1"/>
</dbReference>
<evidence type="ECO:0000313" key="24">
    <source>
        <dbReference type="Proteomes" id="UP001523392"/>
    </source>
</evidence>
<evidence type="ECO:0000256" key="13">
    <source>
        <dbReference type="ARBA" id="ARBA00022840"/>
    </source>
</evidence>
<dbReference type="Gene3D" id="2.10.70.100">
    <property type="match status" value="1"/>
</dbReference>
<dbReference type="InterPro" id="IPR000700">
    <property type="entry name" value="PAS-assoc_C"/>
</dbReference>
<dbReference type="CDD" id="cd00130">
    <property type="entry name" value="PAS"/>
    <property type="match status" value="4"/>
</dbReference>
<keyword evidence="3" id="KW-0600">Photoreceptor protein</keyword>
<dbReference type="InterPro" id="IPR036890">
    <property type="entry name" value="HATPase_C_sf"/>
</dbReference>
<keyword evidence="9" id="KW-0808">Transferase</keyword>
<dbReference type="RefSeq" id="WP_252955865.1">
    <property type="nucleotide sequence ID" value="NZ_JAFIRR010000182.1"/>
</dbReference>
<organism evidence="23 24">
    <name type="scientific">Siccirubricoccus soli</name>
    <dbReference type="NCBI Taxonomy" id="2899147"/>
    <lineage>
        <taxon>Bacteria</taxon>
        <taxon>Pseudomonadati</taxon>
        <taxon>Pseudomonadota</taxon>
        <taxon>Alphaproteobacteria</taxon>
        <taxon>Acetobacterales</taxon>
        <taxon>Roseomonadaceae</taxon>
        <taxon>Siccirubricoccus</taxon>
    </lineage>
</organism>
<feature type="active site" evidence="16">
    <location>
        <position position="153"/>
    </location>
</feature>
<dbReference type="Gene3D" id="3.40.50.180">
    <property type="entry name" value="Methylesterase CheB, C-terminal domain"/>
    <property type="match status" value="1"/>
</dbReference>
<evidence type="ECO:0000256" key="1">
    <source>
        <dbReference type="ARBA" id="ARBA00000085"/>
    </source>
</evidence>
<evidence type="ECO:0000256" key="3">
    <source>
        <dbReference type="ARBA" id="ARBA00022543"/>
    </source>
</evidence>
<evidence type="ECO:0000256" key="4">
    <source>
        <dbReference type="ARBA" id="ARBA00022553"/>
    </source>
</evidence>
<dbReference type="SUPFAM" id="SSF52738">
    <property type="entry name" value="Methylesterase CheB, C-terminal domain"/>
    <property type="match status" value="1"/>
</dbReference>
<dbReference type="Pfam" id="PF07536">
    <property type="entry name" value="HWE_HK"/>
    <property type="match status" value="1"/>
</dbReference>
<keyword evidence="13" id="KW-0067">ATP-binding</keyword>
<dbReference type="Pfam" id="PF01339">
    <property type="entry name" value="CheB_methylest"/>
    <property type="match status" value="1"/>
</dbReference>
<evidence type="ECO:0000313" key="23">
    <source>
        <dbReference type="EMBL" id="MCO6419247.1"/>
    </source>
</evidence>